<name>A0A8H9MWS6_VIBPH</name>
<reference evidence="1" key="1">
    <citation type="journal article" date="2018" name="Genome Biol.">
        <title>SKESA: strategic k-mer extension for scrupulous assemblies.</title>
        <authorList>
            <person name="Souvorov A."/>
            <person name="Agarwala R."/>
            <person name="Lipman D.J."/>
        </authorList>
    </citation>
    <scope>NUCLEOTIDE SEQUENCE</scope>
    <source>
        <strain evidence="1">1930</strain>
    </source>
</reference>
<reference evidence="1" key="2">
    <citation type="submission" date="2019-12" db="EMBL/GenBank/DDBJ databases">
        <authorList>
            <consortium name="NCBI Pathogen Detection Project"/>
        </authorList>
    </citation>
    <scope>NUCLEOTIDE SEQUENCE</scope>
    <source>
        <strain evidence="1">1930</strain>
    </source>
</reference>
<gene>
    <name evidence="1" type="ORF">I7278_20180</name>
</gene>
<comment type="caution">
    <text evidence="1">The sequence shown here is derived from an EMBL/GenBank/DDBJ whole genome shotgun (WGS) entry which is preliminary data.</text>
</comment>
<sequence length="45" mass="4887">MDIAYQSTTEYSSAVVAKSTTTATDPIVQKVVAQLRLNQKCPKTV</sequence>
<dbReference type="Proteomes" id="UP000856022">
    <property type="component" value="Unassembled WGS sequence"/>
</dbReference>
<dbReference type="AlphaFoldDB" id="A0A8H9MWS6"/>
<dbReference type="EMBL" id="DACQKT010000012">
    <property type="protein sequence ID" value="HAS6679116.1"/>
    <property type="molecule type" value="Genomic_DNA"/>
</dbReference>
<accession>A0A8H9MWS6</accession>
<protein>
    <submittedName>
        <fullName evidence="1">Uncharacterized protein</fullName>
    </submittedName>
</protein>
<organism evidence="1">
    <name type="scientific">Vibrio parahaemolyticus</name>
    <dbReference type="NCBI Taxonomy" id="670"/>
    <lineage>
        <taxon>Bacteria</taxon>
        <taxon>Pseudomonadati</taxon>
        <taxon>Pseudomonadota</taxon>
        <taxon>Gammaproteobacteria</taxon>
        <taxon>Vibrionales</taxon>
        <taxon>Vibrionaceae</taxon>
        <taxon>Vibrio</taxon>
    </lineage>
</organism>
<dbReference type="RefSeq" id="WP_159408350.1">
    <property type="nucleotide sequence ID" value="NZ_CP034298.1"/>
</dbReference>
<proteinExistence type="predicted"/>
<evidence type="ECO:0000313" key="1">
    <source>
        <dbReference type="EMBL" id="HAS6679116.1"/>
    </source>
</evidence>